<feature type="region of interest" description="Disordered" evidence="1">
    <location>
        <begin position="1"/>
        <end position="47"/>
    </location>
</feature>
<proteinExistence type="predicted"/>
<dbReference type="AlphaFoldDB" id="A0A9P8I010"/>
<comment type="caution">
    <text evidence="2">The sequence shown here is derived from an EMBL/GenBank/DDBJ whole genome shotgun (WGS) entry which is preliminary data.</text>
</comment>
<gene>
    <name evidence="2" type="ORF">FGG08_007093</name>
</gene>
<organism evidence="2 3">
    <name type="scientific">Glutinoglossum americanum</name>
    <dbReference type="NCBI Taxonomy" id="1670608"/>
    <lineage>
        <taxon>Eukaryota</taxon>
        <taxon>Fungi</taxon>
        <taxon>Dikarya</taxon>
        <taxon>Ascomycota</taxon>
        <taxon>Pezizomycotina</taxon>
        <taxon>Geoglossomycetes</taxon>
        <taxon>Geoglossales</taxon>
        <taxon>Geoglossaceae</taxon>
        <taxon>Glutinoglossum</taxon>
    </lineage>
</organism>
<protein>
    <submittedName>
        <fullName evidence="2">Uncharacterized protein</fullName>
    </submittedName>
</protein>
<feature type="compositionally biased region" description="Basic and acidic residues" evidence="1">
    <location>
        <begin position="15"/>
        <end position="27"/>
    </location>
</feature>
<sequence length="404" mass="44782">MSPAAVDSSPTTHRQPSDSRNGVRKDASMLPNSPAKSSPETRAYPIHLPRRTSSITRGITDSTEPMNPMLLFYQRVRRQSSADSLPPHLTPGFHTQPIPASGEGLDKSFPIGSQVLRKLYEGTNANLKDWSQFGPRLQSPELVESQHNTPGWIASPESMKMPESAFWGSEGGGDIKVADNGDQLGLRSLSLESISNSTQPEMSKLREDLRRFCKQSMFHGRRFQVLDIDNIPPHITAELPFDLDGDPLIYNLPYAIAATDHGVPDPWEATVDPVQCLEEDDPMGLEVFKVFFGCIEFCIMLHGCLVLLMDDLDQALSQQRKYPHRFGGLDVFYAKYYIQYTSSIFTTESHPLDSRPPSIFSPDGSFLESVTTLGAAGPDLPFLNSSGDVGFLILMAQRNRGRPL</sequence>
<feature type="compositionally biased region" description="Polar residues" evidence="1">
    <location>
        <begin position="30"/>
        <end position="40"/>
    </location>
</feature>
<dbReference type="EMBL" id="JAGHQL010000246">
    <property type="protein sequence ID" value="KAH0536010.1"/>
    <property type="molecule type" value="Genomic_DNA"/>
</dbReference>
<evidence type="ECO:0000256" key="1">
    <source>
        <dbReference type="SAM" id="MobiDB-lite"/>
    </source>
</evidence>
<reference evidence="2" key="1">
    <citation type="submission" date="2021-03" db="EMBL/GenBank/DDBJ databases">
        <title>Comparative genomics and phylogenomic investigation of the class Geoglossomycetes provide insights into ecological specialization and systematics.</title>
        <authorList>
            <person name="Melie T."/>
            <person name="Pirro S."/>
            <person name="Miller A.N."/>
            <person name="Quandt A."/>
        </authorList>
    </citation>
    <scope>NUCLEOTIDE SEQUENCE</scope>
    <source>
        <strain evidence="2">GBOQ0MN5Z8</strain>
    </source>
</reference>
<evidence type="ECO:0000313" key="3">
    <source>
        <dbReference type="Proteomes" id="UP000698800"/>
    </source>
</evidence>
<dbReference type="Proteomes" id="UP000698800">
    <property type="component" value="Unassembled WGS sequence"/>
</dbReference>
<accession>A0A9P8I010</accession>
<name>A0A9P8I010_9PEZI</name>
<keyword evidence="3" id="KW-1185">Reference proteome</keyword>
<evidence type="ECO:0000313" key="2">
    <source>
        <dbReference type="EMBL" id="KAH0536010.1"/>
    </source>
</evidence>